<gene>
    <name evidence="1" type="ORF">GCM10010276_38210</name>
</gene>
<sequence length="68" mass="7818">MRFSVQWMVDTTYSSWSNMQGDEEHFDEEQTELTPVRRTGVGVEAGGRYRSRVEAREQTSQTTMPSIG</sequence>
<accession>A0ABP5Z8C7</accession>
<organism evidence="1 2">
    <name type="scientific">Streptomyces longisporus</name>
    <dbReference type="NCBI Taxonomy" id="1948"/>
    <lineage>
        <taxon>Bacteria</taxon>
        <taxon>Bacillati</taxon>
        <taxon>Actinomycetota</taxon>
        <taxon>Actinomycetes</taxon>
        <taxon>Kitasatosporales</taxon>
        <taxon>Streptomycetaceae</taxon>
        <taxon>Streptomyces</taxon>
    </lineage>
</organism>
<comment type="caution">
    <text evidence="1">The sequence shown here is derived from an EMBL/GenBank/DDBJ whole genome shotgun (WGS) entry which is preliminary data.</text>
</comment>
<protein>
    <submittedName>
        <fullName evidence="1">Uncharacterized protein</fullName>
    </submittedName>
</protein>
<dbReference type="Proteomes" id="UP001501777">
    <property type="component" value="Unassembled WGS sequence"/>
</dbReference>
<evidence type="ECO:0000313" key="1">
    <source>
        <dbReference type="EMBL" id="GAA2494298.1"/>
    </source>
</evidence>
<evidence type="ECO:0000313" key="2">
    <source>
        <dbReference type="Proteomes" id="UP001501777"/>
    </source>
</evidence>
<dbReference type="EMBL" id="BAAASG010000008">
    <property type="protein sequence ID" value="GAA2494298.1"/>
    <property type="molecule type" value="Genomic_DNA"/>
</dbReference>
<name>A0ABP5Z8C7_STRLO</name>
<proteinExistence type="predicted"/>
<keyword evidence="2" id="KW-1185">Reference proteome</keyword>
<reference evidence="2" key="1">
    <citation type="journal article" date="2019" name="Int. J. Syst. Evol. Microbiol.">
        <title>The Global Catalogue of Microorganisms (GCM) 10K type strain sequencing project: providing services to taxonomists for standard genome sequencing and annotation.</title>
        <authorList>
            <consortium name="The Broad Institute Genomics Platform"/>
            <consortium name="The Broad Institute Genome Sequencing Center for Infectious Disease"/>
            <person name="Wu L."/>
            <person name="Ma J."/>
        </authorList>
    </citation>
    <scope>NUCLEOTIDE SEQUENCE [LARGE SCALE GENOMIC DNA]</scope>
    <source>
        <strain evidence="2">JCM 4395</strain>
    </source>
</reference>